<proteinExistence type="predicted"/>
<gene>
    <name evidence="3" type="primary">11443117</name>
    <name evidence="2" type="ordered locus">MTR_5g011930</name>
</gene>
<keyword evidence="4" id="KW-1185">Reference proteome</keyword>
<dbReference type="KEGG" id="mtr:11443117"/>
<dbReference type="OrthoDB" id="1423981at2759"/>
<dbReference type="EMBL" id="CM001221">
    <property type="protein sequence ID" value="AES94208.1"/>
    <property type="molecule type" value="Genomic_DNA"/>
</dbReference>
<evidence type="ECO:0000313" key="2">
    <source>
        <dbReference type="EMBL" id="AES94208.1"/>
    </source>
</evidence>
<reference evidence="2 4" key="1">
    <citation type="journal article" date="2011" name="Nature">
        <title>The Medicago genome provides insight into the evolution of rhizobial symbioses.</title>
        <authorList>
            <person name="Young N.D."/>
            <person name="Debelle F."/>
            <person name="Oldroyd G.E."/>
            <person name="Geurts R."/>
            <person name="Cannon S.B."/>
            <person name="Udvardi M.K."/>
            <person name="Benedito V.A."/>
            <person name="Mayer K.F."/>
            <person name="Gouzy J."/>
            <person name="Schoof H."/>
            <person name="Van de Peer Y."/>
            <person name="Proost S."/>
            <person name="Cook D.R."/>
            <person name="Meyers B.C."/>
            <person name="Spannagl M."/>
            <person name="Cheung F."/>
            <person name="De Mita S."/>
            <person name="Krishnakumar V."/>
            <person name="Gundlach H."/>
            <person name="Zhou S."/>
            <person name="Mudge J."/>
            <person name="Bharti A.K."/>
            <person name="Murray J.D."/>
            <person name="Naoumkina M.A."/>
            <person name="Rosen B."/>
            <person name="Silverstein K.A."/>
            <person name="Tang H."/>
            <person name="Rombauts S."/>
            <person name="Zhao P.X."/>
            <person name="Zhou P."/>
            <person name="Barbe V."/>
            <person name="Bardou P."/>
            <person name="Bechner M."/>
            <person name="Bellec A."/>
            <person name="Berger A."/>
            <person name="Berges H."/>
            <person name="Bidwell S."/>
            <person name="Bisseling T."/>
            <person name="Choisne N."/>
            <person name="Couloux A."/>
            <person name="Denny R."/>
            <person name="Deshpande S."/>
            <person name="Dai X."/>
            <person name="Doyle J.J."/>
            <person name="Dudez A.M."/>
            <person name="Farmer A.D."/>
            <person name="Fouteau S."/>
            <person name="Franken C."/>
            <person name="Gibelin C."/>
            <person name="Gish J."/>
            <person name="Goldstein S."/>
            <person name="Gonzalez A.J."/>
            <person name="Green P.J."/>
            <person name="Hallab A."/>
            <person name="Hartog M."/>
            <person name="Hua A."/>
            <person name="Humphray S.J."/>
            <person name="Jeong D.H."/>
            <person name="Jing Y."/>
            <person name="Jocker A."/>
            <person name="Kenton S.M."/>
            <person name="Kim D.J."/>
            <person name="Klee K."/>
            <person name="Lai H."/>
            <person name="Lang C."/>
            <person name="Lin S."/>
            <person name="Macmil S.L."/>
            <person name="Magdelenat G."/>
            <person name="Matthews L."/>
            <person name="McCorrison J."/>
            <person name="Monaghan E.L."/>
            <person name="Mun J.H."/>
            <person name="Najar F.Z."/>
            <person name="Nicholson C."/>
            <person name="Noirot C."/>
            <person name="O'Bleness M."/>
            <person name="Paule C.R."/>
            <person name="Poulain J."/>
            <person name="Prion F."/>
            <person name="Qin B."/>
            <person name="Qu C."/>
            <person name="Retzel E.F."/>
            <person name="Riddle C."/>
            <person name="Sallet E."/>
            <person name="Samain S."/>
            <person name="Samson N."/>
            <person name="Sanders I."/>
            <person name="Saurat O."/>
            <person name="Scarpelli C."/>
            <person name="Schiex T."/>
            <person name="Segurens B."/>
            <person name="Severin A.J."/>
            <person name="Sherrier D.J."/>
            <person name="Shi R."/>
            <person name="Sims S."/>
            <person name="Singer S.R."/>
            <person name="Sinharoy S."/>
            <person name="Sterck L."/>
            <person name="Viollet A."/>
            <person name="Wang B.B."/>
            <person name="Wang K."/>
            <person name="Wang M."/>
            <person name="Wang X."/>
            <person name="Warfsmann J."/>
            <person name="Weissenbach J."/>
            <person name="White D.D."/>
            <person name="White J.D."/>
            <person name="Wiley G.B."/>
            <person name="Wincker P."/>
            <person name="Xing Y."/>
            <person name="Yang L."/>
            <person name="Yao Z."/>
            <person name="Ying F."/>
            <person name="Zhai J."/>
            <person name="Zhou L."/>
            <person name="Zuber A."/>
            <person name="Denarie J."/>
            <person name="Dixon R.A."/>
            <person name="May G.D."/>
            <person name="Schwartz D.C."/>
            <person name="Rogers J."/>
            <person name="Quetier F."/>
            <person name="Town C.D."/>
            <person name="Roe B.A."/>
        </authorList>
    </citation>
    <scope>NUCLEOTIDE SEQUENCE [LARGE SCALE GENOMIC DNA]</scope>
    <source>
        <strain evidence="2">A17</strain>
        <strain evidence="3 4">cv. Jemalong A17</strain>
    </source>
</reference>
<dbReference type="Proteomes" id="UP000002051">
    <property type="component" value="Chromosome 5"/>
</dbReference>
<dbReference type="PANTHER" id="PTHR33738">
    <property type="entry name" value="EMB|CAB82975.1"/>
    <property type="match status" value="1"/>
</dbReference>
<name>G7KG80_MEDTR</name>
<dbReference type="HOGENOM" id="CLU_2137197_0_0_1"/>
<evidence type="ECO:0000313" key="4">
    <source>
        <dbReference type="Proteomes" id="UP000002051"/>
    </source>
</evidence>
<dbReference type="PANTHER" id="PTHR33738:SF21">
    <property type="entry name" value="TPRXL"/>
    <property type="match status" value="1"/>
</dbReference>
<accession>G7KG80</accession>
<protein>
    <submittedName>
        <fullName evidence="2 3">Uncharacterized protein</fullName>
    </submittedName>
</protein>
<dbReference type="AlphaFoldDB" id="G7KG80"/>
<dbReference type="PaxDb" id="3880-AES94208"/>
<reference evidence="3" key="3">
    <citation type="submission" date="2015-04" db="UniProtKB">
        <authorList>
            <consortium name="EnsemblPlants"/>
        </authorList>
    </citation>
    <scope>IDENTIFICATION</scope>
    <source>
        <strain evidence="3">cv. Jemalong A17</strain>
    </source>
</reference>
<organism evidence="2 4">
    <name type="scientific">Medicago truncatula</name>
    <name type="common">Barrel medic</name>
    <name type="synonym">Medicago tribuloides</name>
    <dbReference type="NCBI Taxonomy" id="3880"/>
    <lineage>
        <taxon>Eukaryota</taxon>
        <taxon>Viridiplantae</taxon>
        <taxon>Streptophyta</taxon>
        <taxon>Embryophyta</taxon>
        <taxon>Tracheophyta</taxon>
        <taxon>Spermatophyta</taxon>
        <taxon>Magnoliopsida</taxon>
        <taxon>eudicotyledons</taxon>
        <taxon>Gunneridae</taxon>
        <taxon>Pentapetalae</taxon>
        <taxon>rosids</taxon>
        <taxon>fabids</taxon>
        <taxon>Fabales</taxon>
        <taxon>Fabaceae</taxon>
        <taxon>Papilionoideae</taxon>
        <taxon>50 kb inversion clade</taxon>
        <taxon>NPAAA clade</taxon>
        <taxon>Hologalegina</taxon>
        <taxon>IRL clade</taxon>
        <taxon>Trifolieae</taxon>
        <taxon>Medicago</taxon>
    </lineage>
</organism>
<sequence>MENNKKQTSSPSSTTVNFDQPLSPKDSICPSPPSVEDIGSRIQEVGKKSLGTPGEATLFSSSILYGGREDDTPIGNTAEPCDVFKKDTDNADLNCNNPNSASRGDWWLGSLYY</sequence>
<feature type="region of interest" description="Disordered" evidence="1">
    <location>
        <begin position="1"/>
        <end position="38"/>
    </location>
</feature>
<feature type="compositionally biased region" description="Polar residues" evidence="1">
    <location>
        <begin position="1"/>
        <end position="20"/>
    </location>
</feature>
<evidence type="ECO:0000313" key="3">
    <source>
        <dbReference type="EnsemblPlants" id="AES94208"/>
    </source>
</evidence>
<dbReference type="EnsemblPlants" id="AES94208">
    <property type="protein sequence ID" value="AES94208"/>
    <property type="gene ID" value="MTR_5g011930"/>
</dbReference>
<evidence type="ECO:0000256" key="1">
    <source>
        <dbReference type="SAM" id="MobiDB-lite"/>
    </source>
</evidence>
<reference evidence="2 4" key="2">
    <citation type="journal article" date="2014" name="BMC Genomics">
        <title>An improved genome release (version Mt4.0) for the model legume Medicago truncatula.</title>
        <authorList>
            <person name="Tang H."/>
            <person name="Krishnakumar V."/>
            <person name="Bidwell S."/>
            <person name="Rosen B."/>
            <person name="Chan A."/>
            <person name="Zhou S."/>
            <person name="Gentzbittel L."/>
            <person name="Childs K.L."/>
            <person name="Yandell M."/>
            <person name="Gundlach H."/>
            <person name="Mayer K.F."/>
            <person name="Schwartz D.C."/>
            <person name="Town C.D."/>
        </authorList>
    </citation>
    <scope>GENOME REANNOTATION</scope>
    <source>
        <strain evidence="3 4">cv. Jemalong A17</strain>
    </source>
</reference>